<dbReference type="InterPro" id="IPR007886">
    <property type="entry name" value="AlaDH/PNT_N"/>
</dbReference>
<organism evidence="6 7">
    <name type="scientific">Usitatibacter palustris</name>
    <dbReference type="NCBI Taxonomy" id="2732487"/>
    <lineage>
        <taxon>Bacteria</taxon>
        <taxon>Pseudomonadati</taxon>
        <taxon>Pseudomonadota</taxon>
        <taxon>Betaproteobacteria</taxon>
        <taxon>Nitrosomonadales</taxon>
        <taxon>Usitatibacteraceae</taxon>
        <taxon>Usitatibacter</taxon>
    </lineage>
</organism>
<dbReference type="CDD" id="cd05305">
    <property type="entry name" value="L-AlaDH"/>
    <property type="match status" value="1"/>
</dbReference>
<sequence>MRIGVPRETKDGERRVGLAPAQIRALVDAGHEVHVESGAGFGIGVTNGDYAQAGATVGDAASAWASELVVKVKELQPGEAEGVGADSTVFSYHHLAGEPARTREMASRGLTAIAYERVRDEQGGYPLLAPMSVMAGKIAVQVGAHLMSQQQGGAGTLLSGATGSEPARVLVLGAGHAGSNAARLAAAMGANVTVLCRSERTRDALRNTLGATATIDIATPESIEAAALSADLVVGAVFIPATPTPKLLPRTLVARMKRGAVIVDISIDAGGVAETSRPTSHAEPTFVKEGVVHYCVANMPAAFAKSGTHALASAVLPYVLELAGKGIENAVRDNSALRAGVVIWKGVPA</sequence>
<evidence type="ECO:0000259" key="5">
    <source>
        <dbReference type="SMART" id="SM01003"/>
    </source>
</evidence>
<comment type="similarity">
    <text evidence="1">Belongs to the AlaDH/PNT family.</text>
</comment>
<evidence type="ECO:0000313" key="7">
    <source>
        <dbReference type="Proteomes" id="UP000503096"/>
    </source>
</evidence>
<dbReference type="PANTHER" id="PTHR42795:SF1">
    <property type="entry name" value="ALANINE DEHYDROGENASE"/>
    <property type="match status" value="1"/>
</dbReference>
<dbReference type="InParanoid" id="A0A6M4H7S9"/>
<dbReference type="InterPro" id="IPR036291">
    <property type="entry name" value="NAD(P)-bd_dom_sf"/>
</dbReference>
<dbReference type="EMBL" id="CP053073">
    <property type="protein sequence ID" value="QJR15620.1"/>
    <property type="molecule type" value="Genomic_DNA"/>
</dbReference>
<dbReference type="Gene3D" id="3.40.50.720">
    <property type="entry name" value="NAD(P)-binding Rossmann-like Domain"/>
    <property type="match status" value="2"/>
</dbReference>
<keyword evidence="7" id="KW-1185">Reference proteome</keyword>
<dbReference type="PANTHER" id="PTHR42795">
    <property type="entry name" value="ALANINE DEHYDROGENASE"/>
    <property type="match status" value="1"/>
</dbReference>
<feature type="domain" description="Alanine dehydrogenase/pyridine nucleotide transhydrogenase N-terminal" evidence="5">
    <location>
        <begin position="4"/>
        <end position="135"/>
    </location>
</feature>
<dbReference type="SUPFAM" id="SSF52283">
    <property type="entry name" value="Formate/glycerate dehydrogenase catalytic domain-like"/>
    <property type="match status" value="1"/>
</dbReference>
<evidence type="ECO:0000256" key="2">
    <source>
        <dbReference type="ARBA" id="ARBA00012897"/>
    </source>
</evidence>
<dbReference type="GO" id="GO:0000286">
    <property type="term" value="F:alanine dehydrogenase activity"/>
    <property type="evidence" value="ECO:0007669"/>
    <property type="project" value="UniProtKB-EC"/>
</dbReference>
<name>A0A6M4H7S9_9PROT</name>
<dbReference type="InterPro" id="IPR007698">
    <property type="entry name" value="AlaDH/PNT_NAD(H)-bd"/>
</dbReference>
<dbReference type="Pfam" id="PF01262">
    <property type="entry name" value="AlaDh_PNT_C"/>
    <property type="match status" value="1"/>
</dbReference>
<dbReference type="InterPro" id="IPR008141">
    <property type="entry name" value="Ala_DH"/>
</dbReference>
<dbReference type="SUPFAM" id="SSF51735">
    <property type="entry name" value="NAD(P)-binding Rossmann-fold domains"/>
    <property type="match status" value="1"/>
</dbReference>
<accession>A0A6M4H7S9</accession>
<feature type="domain" description="Alanine dehydrogenase/pyridine nucleotide transhydrogenase NAD(H)-binding" evidence="4">
    <location>
        <begin position="147"/>
        <end position="295"/>
    </location>
</feature>
<dbReference type="GO" id="GO:0042853">
    <property type="term" value="P:L-alanine catabolic process"/>
    <property type="evidence" value="ECO:0007669"/>
    <property type="project" value="InterPro"/>
</dbReference>
<dbReference type="Pfam" id="PF05222">
    <property type="entry name" value="AlaDh_PNT_N"/>
    <property type="match status" value="1"/>
</dbReference>
<proteinExistence type="inferred from homology"/>
<dbReference type="RefSeq" id="WP_171163055.1">
    <property type="nucleotide sequence ID" value="NZ_CP053073.1"/>
</dbReference>
<dbReference type="GO" id="GO:0005886">
    <property type="term" value="C:plasma membrane"/>
    <property type="evidence" value="ECO:0007669"/>
    <property type="project" value="TreeGrafter"/>
</dbReference>
<dbReference type="AlphaFoldDB" id="A0A6M4H7S9"/>
<evidence type="ECO:0000256" key="1">
    <source>
        <dbReference type="ARBA" id="ARBA00005689"/>
    </source>
</evidence>
<evidence type="ECO:0000259" key="4">
    <source>
        <dbReference type="SMART" id="SM01002"/>
    </source>
</evidence>
<reference evidence="6 7" key="1">
    <citation type="submission" date="2020-04" db="EMBL/GenBank/DDBJ databases">
        <title>Usitatibacter rugosus gen. nov., sp. nov. and Usitatibacter palustris sp. nov., novel members of Usitatibacteraceae fam. nov. within the order Nitrosomonadales isolated from soil.</title>
        <authorList>
            <person name="Huber K.J."/>
            <person name="Neumann-Schaal M."/>
            <person name="Geppert A."/>
            <person name="Luckner M."/>
            <person name="Wanner G."/>
            <person name="Overmann J."/>
        </authorList>
    </citation>
    <scope>NUCLEOTIDE SEQUENCE [LARGE SCALE GENOMIC DNA]</scope>
    <source>
        <strain evidence="6 7">Swamp67</strain>
    </source>
</reference>
<evidence type="ECO:0000313" key="6">
    <source>
        <dbReference type="EMBL" id="QJR15620.1"/>
    </source>
</evidence>
<gene>
    <name evidence="6" type="primary">ald</name>
    <name evidence="6" type="ORF">DSM104440_02442</name>
</gene>
<dbReference type="Proteomes" id="UP000503096">
    <property type="component" value="Chromosome"/>
</dbReference>
<dbReference type="KEGG" id="upl:DSM104440_02442"/>
<protein>
    <recommendedName>
        <fullName evidence="2">alanine dehydrogenase</fullName>
        <ecNumber evidence="2">1.4.1.1</ecNumber>
    </recommendedName>
</protein>
<dbReference type="SMART" id="SM01002">
    <property type="entry name" value="AlaDh_PNT_C"/>
    <property type="match status" value="1"/>
</dbReference>
<evidence type="ECO:0000256" key="3">
    <source>
        <dbReference type="ARBA" id="ARBA00023002"/>
    </source>
</evidence>
<dbReference type="SMART" id="SM01003">
    <property type="entry name" value="AlaDh_PNT_N"/>
    <property type="match status" value="1"/>
</dbReference>
<dbReference type="EC" id="1.4.1.1" evidence="2"/>
<keyword evidence="3 6" id="KW-0560">Oxidoreductase</keyword>